<name>A0A0R3K0B9_CALMK</name>
<evidence type="ECO:0000256" key="1">
    <source>
        <dbReference type="ARBA" id="ARBA00004496"/>
    </source>
</evidence>
<keyword evidence="9 12" id="KW-0961">Cell wall biogenesis/degradation</keyword>
<evidence type="ECO:0000256" key="3">
    <source>
        <dbReference type="ARBA" id="ARBA00022490"/>
    </source>
</evidence>
<reference evidence="14 15" key="1">
    <citation type="submission" date="2015-09" db="EMBL/GenBank/DDBJ databases">
        <title>Draft genome sequence of a Caloramator mitchellensis, a moderate thermophile from the Great Artesian Basin of Australia.</title>
        <authorList>
            <person name="Patel B.K."/>
        </authorList>
    </citation>
    <scope>NUCLEOTIDE SEQUENCE [LARGE SCALE GENOMIC DNA]</scope>
    <source>
        <strain evidence="14 15">VF08</strain>
    </source>
</reference>
<comment type="pathway">
    <text evidence="2 12">Cell wall biogenesis; peptidoglycan biosynthesis.</text>
</comment>
<accession>A0A0R3K0B9</accession>
<dbReference type="UniPathway" id="UPA00219"/>
<comment type="subcellular location">
    <subcellularLocation>
        <location evidence="1 12">Cytoplasm</location>
    </subcellularLocation>
</comment>
<protein>
    <recommendedName>
        <fullName evidence="12">UDP-N-acetylglucosamine 1-carboxyvinyltransferase</fullName>
        <ecNumber evidence="12">2.5.1.7</ecNumber>
    </recommendedName>
    <alternativeName>
        <fullName evidence="12">Enoylpyruvate transferase</fullName>
    </alternativeName>
    <alternativeName>
        <fullName evidence="12">UDP-N-acetylglucosamine enolpyruvyl transferase</fullName>
        <shortName evidence="12">EPT</shortName>
    </alternativeName>
</protein>
<dbReference type="GO" id="GO:0008760">
    <property type="term" value="F:UDP-N-acetylglucosamine 1-carboxyvinyltransferase activity"/>
    <property type="evidence" value="ECO:0007669"/>
    <property type="project" value="UniProtKB-UniRule"/>
</dbReference>
<comment type="catalytic activity">
    <reaction evidence="11 12">
        <text>phosphoenolpyruvate + UDP-N-acetyl-alpha-D-glucosamine = UDP-N-acetyl-3-O-(1-carboxyvinyl)-alpha-D-glucosamine + phosphate</text>
        <dbReference type="Rhea" id="RHEA:18681"/>
        <dbReference type="ChEBI" id="CHEBI:43474"/>
        <dbReference type="ChEBI" id="CHEBI:57705"/>
        <dbReference type="ChEBI" id="CHEBI:58702"/>
        <dbReference type="ChEBI" id="CHEBI:68483"/>
        <dbReference type="EC" id="2.5.1.7"/>
    </reaction>
</comment>
<dbReference type="SUPFAM" id="SSF55205">
    <property type="entry name" value="EPT/RTPC-like"/>
    <property type="match status" value="1"/>
</dbReference>
<evidence type="ECO:0000313" key="15">
    <source>
        <dbReference type="Proteomes" id="UP000052015"/>
    </source>
</evidence>
<dbReference type="NCBIfam" id="NF009470">
    <property type="entry name" value="PRK12830.1"/>
    <property type="match status" value="1"/>
</dbReference>
<keyword evidence="7 12" id="KW-0573">Peptidoglycan synthesis</keyword>
<comment type="similarity">
    <text evidence="10 12">Belongs to the EPSP synthase family. MurA subfamily.</text>
</comment>
<evidence type="ECO:0000256" key="7">
    <source>
        <dbReference type="ARBA" id="ARBA00022984"/>
    </source>
</evidence>
<dbReference type="InterPro" id="IPR050068">
    <property type="entry name" value="MurA_subfamily"/>
</dbReference>
<dbReference type="GO" id="GO:0051301">
    <property type="term" value="P:cell division"/>
    <property type="evidence" value="ECO:0007669"/>
    <property type="project" value="UniProtKB-KW"/>
</dbReference>
<dbReference type="Gene3D" id="3.65.10.10">
    <property type="entry name" value="Enolpyruvate transferase domain"/>
    <property type="match status" value="2"/>
</dbReference>
<evidence type="ECO:0000256" key="9">
    <source>
        <dbReference type="ARBA" id="ARBA00023316"/>
    </source>
</evidence>
<dbReference type="AlphaFoldDB" id="A0A0R3K0B9"/>
<feature type="binding site" evidence="12">
    <location>
        <position position="111"/>
    </location>
    <ligand>
        <name>UDP-N-acetyl-alpha-D-glucosamine</name>
        <dbReference type="ChEBI" id="CHEBI:57705"/>
    </ligand>
</feature>
<dbReference type="EMBL" id="LKHP01000012">
    <property type="protein sequence ID" value="KRQ86306.1"/>
    <property type="molecule type" value="Genomic_DNA"/>
</dbReference>
<comment type="caution">
    <text evidence="14">The sequence shown here is derived from an EMBL/GenBank/DDBJ whole genome shotgun (WGS) entry which is preliminary data.</text>
</comment>
<dbReference type="GO" id="GO:0008360">
    <property type="term" value="P:regulation of cell shape"/>
    <property type="evidence" value="ECO:0007669"/>
    <property type="project" value="UniProtKB-KW"/>
</dbReference>
<dbReference type="GO" id="GO:0005737">
    <property type="term" value="C:cytoplasm"/>
    <property type="evidence" value="ECO:0007669"/>
    <property type="project" value="UniProtKB-SubCell"/>
</dbReference>
<dbReference type="GO" id="GO:0071555">
    <property type="term" value="P:cell wall organization"/>
    <property type="evidence" value="ECO:0007669"/>
    <property type="project" value="UniProtKB-KW"/>
</dbReference>
<dbReference type="InterPro" id="IPR036968">
    <property type="entry name" value="Enolpyruvate_Tfrase_sf"/>
</dbReference>
<feature type="modified residue" description="2-(S-cysteinyl)pyruvic acid O-phosphothioketal" evidence="12">
    <location>
        <position position="135"/>
    </location>
</feature>
<evidence type="ECO:0000256" key="10">
    <source>
        <dbReference type="ARBA" id="ARBA00038367"/>
    </source>
</evidence>
<feature type="binding site" evidence="12">
    <location>
        <begin position="140"/>
        <end position="144"/>
    </location>
    <ligand>
        <name>UDP-N-acetyl-alpha-D-glucosamine</name>
        <dbReference type="ChEBI" id="CHEBI:57705"/>
    </ligand>
</feature>
<evidence type="ECO:0000256" key="4">
    <source>
        <dbReference type="ARBA" id="ARBA00022618"/>
    </source>
</evidence>
<dbReference type="PANTHER" id="PTHR43783">
    <property type="entry name" value="UDP-N-ACETYLGLUCOSAMINE 1-CARBOXYVINYLTRANSFERASE"/>
    <property type="match status" value="1"/>
</dbReference>
<comment type="caution">
    <text evidence="12">Lacks conserved residue(s) required for the propagation of feature annotation.</text>
</comment>
<keyword evidence="4 12" id="KW-0132">Cell division</keyword>
<organism evidence="14 15">
    <name type="scientific">Caloramator mitchellensis</name>
    <dbReference type="NCBI Taxonomy" id="908809"/>
    <lineage>
        <taxon>Bacteria</taxon>
        <taxon>Bacillati</taxon>
        <taxon>Bacillota</taxon>
        <taxon>Clostridia</taxon>
        <taxon>Eubacteriales</taxon>
        <taxon>Clostridiaceae</taxon>
        <taxon>Caloramator</taxon>
    </lineage>
</organism>
<dbReference type="NCBIfam" id="NF006873">
    <property type="entry name" value="PRK09369.1"/>
    <property type="match status" value="1"/>
</dbReference>
<dbReference type="GO" id="GO:0019277">
    <property type="term" value="P:UDP-N-acetylgalactosamine biosynthetic process"/>
    <property type="evidence" value="ECO:0007669"/>
    <property type="project" value="InterPro"/>
</dbReference>
<dbReference type="PANTHER" id="PTHR43783:SF2">
    <property type="entry name" value="UDP-N-ACETYLGLUCOSAMINE 1-CARBOXYVINYLTRANSFERASE 2"/>
    <property type="match status" value="1"/>
</dbReference>
<evidence type="ECO:0000256" key="12">
    <source>
        <dbReference type="HAMAP-Rule" id="MF_00111"/>
    </source>
</evidence>
<dbReference type="Pfam" id="PF00275">
    <property type="entry name" value="EPSP_synthase"/>
    <property type="match status" value="1"/>
</dbReference>
<dbReference type="NCBIfam" id="TIGR01072">
    <property type="entry name" value="murA"/>
    <property type="match status" value="1"/>
</dbReference>
<dbReference type="FunFam" id="3.65.10.10:FF:000001">
    <property type="entry name" value="UDP-N-acetylglucosamine 1-carboxyvinyltransferase"/>
    <property type="match status" value="1"/>
</dbReference>
<keyword evidence="6 12" id="KW-0133">Cell shape</keyword>
<sequence length="438" mass="47391">MDLDIFFYIDIEKDGCSMDKLLIEGGKKLIGEVNISGAKNAAVAILPAALLADDGVCNIDNIPFIQDIKCLENILIDMGASLTSERDGHVRIDPNTLRTHVAHGESVRTMRASYYLLGALLGKYNKAEVEFPGGCSIGVRPIDQHIKGFEALGAKVNVEHGFIKVTAPNGLKGANIYLDVVSVGATINIMLAATKAEGLTVIENAAKEPHVVDVANFLNSMGANIKGAGTDIIKIHGVKHLRGSDYSVIPDQIEAGTYMVAAAITRGDVLIKNVIPYHLESMSAKLIEMGVNIEEYEDSIRVFCDKRPKAVNIKTLPYPGFPTDIQQPFTTLLSVSEGRSIVTESIWEGRFKHVDELKRMGANIKVEGKIAVIDGIDRLSGAEVMATDLRAGAALVIAGLAAEGRTTVTHVRHIDRGYEKIEEKLRKLGASIIRISNR</sequence>
<dbReference type="GO" id="GO:0009252">
    <property type="term" value="P:peptidoglycan biosynthetic process"/>
    <property type="evidence" value="ECO:0007669"/>
    <property type="project" value="UniProtKB-UniRule"/>
</dbReference>
<dbReference type="CDD" id="cd01555">
    <property type="entry name" value="UdpNAET"/>
    <property type="match status" value="1"/>
</dbReference>
<evidence type="ECO:0000256" key="5">
    <source>
        <dbReference type="ARBA" id="ARBA00022679"/>
    </source>
</evidence>
<keyword evidence="15" id="KW-1185">Reference proteome</keyword>
<feature type="binding site" evidence="12">
    <location>
        <position position="324"/>
    </location>
    <ligand>
        <name>UDP-N-acetyl-alpha-D-glucosamine</name>
        <dbReference type="ChEBI" id="CHEBI:57705"/>
    </ligand>
</feature>
<comment type="function">
    <text evidence="12">Cell wall formation. Adds enolpyruvyl to UDP-N-acetylglucosamine.</text>
</comment>
<evidence type="ECO:0000256" key="2">
    <source>
        <dbReference type="ARBA" id="ARBA00004752"/>
    </source>
</evidence>
<evidence type="ECO:0000256" key="11">
    <source>
        <dbReference type="ARBA" id="ARBA00047527"/>
    </source>
</evidence>
<dbReference type="PATRIC" id="fig|908809.3.peg.1932"/>
<feature type="active site" description="Proton donor" evidence="12">
    <location>
        <position position="135"/>
    </location>
</feature>
<evidence type="ECO:0000256" key="8">
    <source>
        <dbReference type="ARBA" id="ARBA00023306"/>
    </source>
</evidence>
<dbReference type="HAMAP" id="MF_00111">
    <property type="entry name" value="MurA"/>
    <property type="match status" value="1"/>
</dbReference>
<evidence type="ECO:0000256" key="6">
    <source>
        <dbReference type="ARBA" id="ARBA00022960"/>
    </source>
</evidence>
<feature type="binding site" evidence="12">
    <location>
        <begin position="39"/>
        <end position="40"/>
    </location>
    <ligand>
        <name>phosphoenolpyruvate</name>
        <dbReference type="ChEBI" id="CHEBI:58702"/>
    </ligand>
</feature>
<keyword evidence="12" id="KW-0670">Pyruvate</keyword>
<keyword evidence="5 12" id="KW-0808">Transferase</keyword>
<keyword evidence="8 12" id="KW-0131">Cell cycle</keyword>
<evidence type="ECO:0000259" key="13">
    <source>
        <dbReference type="Pfam" id="PF00275"/>
    </source>
</evidence>
<dbReference type="InterPro" id="IPR013792">
    <property type="entry name" value="RNA3'P_cycl/enolpyr_Trfase_a/b"/>
</dbReference>
<gene>
    <name evidence="14" type="primary">murAB</name>
    <name evidence="12" type="synonym">murA</name>
    <name evidence="14" type="ORF">ABG79_01929</name>
</gene>
<evidence type="ECO:0000313" key="14">
    <source>
        <dbReference type="EMBL" id="KRQ86306.1"/>
    </source>
</evidence>
<dbReference type="STRING" id="908809.ABG79_01929"/>
<dbReference type="InterPro" id="IPR001986">
    <property type="entry name" value="Enolpyruvate_Tfrase_dom"/>
</dbReference>
<proteinExistence type="inferred from homology"/>
<dbReference type="EC" id="2.5.1.7" evidence="12"/>
<feature type="binding site" evidence="12">
    <location>
        <position position="346"/>
    </location>
    <ligand>
        <name>UDP-N-acetyl-alpha-D-glucosamine</name>
        <dbReference type="ChEBI" id="CHEBI:57705"/>
    </ligand>
</feature>
<feature type="domain" description="Enolpyruvate transferase" evidence="13">
    <location>
        <begin position="24"/>
        <end position="425"/>
    </location>
</feature>
<keyword evidence="3 12" id="KW-0963">Cytoplasm</keyword>
<dbReference type="Proteomes" id="UP000052015">
    <property type="component" value="Unassembled WGS sequence"/>
</dbReference>
<dbReference type="InterPro" id="IPR005750">
    <property type="entry name" value="UDP_GlcNAc_COvinyl_MurA"/>
</dbReference>